<evidence type="ECO:0000256" key="1">
    <source>
        <dbReference type="SAM" id="SignalP"/>
    </source>
</evidence>
<reference evidence="2" key="1">
    <citation type="submission" date="2022-08" db="EMBL/GenBank/DDBJ databases">
        <title>Polycladomyces zharkentsis sp. nov., a novel thermophilic CMC and starch-degrading bacterium isolated from a geothermal spring in Kazakhstan.</title>
        <authorList>
            <person name="Mashzhan A."/>
            <person name="Kistaubaeva A."/>
            <person name="Javier-Lopez R."/>
            <person name="Birkeland N.-K."/>
        </authorList>
    </citation>
    <scope>NUCLEOTIDE SEQUENCE</scope>
    <source>
        <strain evidence="2">KSR 13</strain>
    </source>
</reference>
<evidence type="ECO:0000313" key="2">
    <source>
        <dbReference type="EMBL" id="MDN4594681.1"/>
    </source>
</evidence>
<organism evidence="2 3">
    <name type="scientific">Polycladomyces subterraneus</name>
    <dbReference type="NCBI Taxonomy" id="1016997"/>
    <lineage>
        <taxon>Bacteria</taxon>
        <taxon>Bacillati</taxon>
        <taxon>Bacillota</taxon>
        <taxon>Bacilli</taxon>
        <taxon>Bacillales</taxon>
        <taxon>Thermoactinomycetaceae</taxon>
        <taxon>Polycladomyces</taxon>
    </lineage>
</organism>
<gene>
    <name evidence="2" type="ORF">NWF35_12450</name>
</gene>
<sequence>MKKLFTLILLVMLVLTGCVDQKADPVWNPKQFQPAQFVKVVDGDTTIFKINGKVETVRFLLVDTPETHHP</sequence>
<dbReference type="InterPro" id="IPR035437">
    <property type="entry name" value="SNase_OB-fold_sf"/>
</dbReference>
<keyword evidence="3" id="KW-1185">Reference proteome</keyword>
<evidence type="ECO:0000313" key="3">
    <source>
        <dbReference type="Proteomes" id="UP001174196"/>
    </source>
</evidence>
<comment type="caution">
    <text evidence="2">The sequence shown here is derived from an EMBL/GenBank/DDBJ whole genome shotgun (WGS) entry which is preliminary data.</text>
</comment>
<dbReference type="Proteomes" id="UP001174196">
    <property type="component" value="Unassembled WGS sequence"/>
</dbReference>
<feature type="signal peptide" evidence="1">
    <location>
        <begin position="1"/>
        <end position="23"/>
    </location>
</feature>
<dbReference type="EMBL" id="JANRHH010000044">
    <property type="protein sequence ID" value="MDN4594681.1"/>
    <property type="molecule type" value="Genomic_DNA"/>
</dbReference>
<dbReference type="SUPFAM" id="SSF50199">
    <property type="entry name" value="Staphylococcal nuclease"/>
    <property type="match status" value="1"/>
</dbReference>
<proteinExistence type="predicted"/>
<accession>A0ABT8IPH0</accession>
<dbReference type="PROSITE" id="PS51257">
    <property type="entry name" value="PROKAR_LIPOPROTEIN"/>
    <property type="match status" value="1"/>
</dbReference>
<dbReference type="RefSeq" id="WP_301239483.1">
    <property type="nucleotide sequence ID" value="NZ_JANRHH010000044.1"/>
</dbReference>
<name>A0ABT8IPH0_9BACL</name>
<protein>
    <submittedName>
        <fullName evidence="2">Uncharacterized protein</fullName>
    </submittedName>
</protein>
<dbReference type="Gene3D" id="2.40.50.90">
    <property type="match status" value="1"/>
</dbReference>
<feature type="chain" id="PRO_5046313243" evidence="1">
    <location>
        <begin position="24"/>
        <end position="70"/>
    </location>
</feature>
<keyword evidence="1" id="KW-0732">Signal</keyword>